<evidence type="ECO:0000313" key="12">
    <source>
        <dbReference type="Proteomes" id="UP000186905"/>
    </source>
</evidence>
<dbReference type="GO" id="GO:0044781">
    <property type="term" value="P:bacterial-type flagellum organization"/>
    <property type="evidence" value="ECO:0007669"/>
    <property type="project" value="UniProtKB-KW"/>
</dbReference>
<sequence>MKIDKVIGTHVQPNQLGKPESKTLQLSSATQTAEPQVSIDTQLLSKAQDSFNQLPDVDMAKVESVKQALARGELDLDISALSSALMRFHTGHE</sequence>
<keyword evidence="4" id="KW-1005">Bacterial flagellum biogenesis</keyword>
<evidence type="ECO:0000256" key="1">
    <source>
        <dbReference type="ARBA" id="ARBA00005322"/>
    </source>
</evidence>
<evidence type="ECO:0000256" key="5">
    <source>
        <dbReference type="ARBA" id="ARBA00023015"/>
    </source>
</evidence>
<feature type="compositionally biased region" description="Polar residues" evidence="9">
    <location>
        <begin position="22"/>
        <end position="37"/>
    </location>
</feature>
<dbReference type="Proteomes" id="UP000186905">
    <property type="component" value="Unassembled WGS sequence"/>
</dbReference>
<feature type="region of interest" description="Disordered" evidence="9">
    <location>
        <begin position="1"/>
        <end position="37"/>
    </location>
</feature>
<evidence type="ECO:0000256" key="7">
    <source>
        <dbReference type="ARBA" id="ARBA00024739"/>
    </source>
</evidence>
<dbReference type="AlphaFoldDB" id="A0A1Q9GVC3"/>
<evidence type="ECO:0000256" key="2">
    <source>
        <dbReference type="ARBA" id="ARBA00017823"/>
    </source>
</evidence>
<keyword evidence="11" id="KW-0282">Flagellum</keyword>
<evidence type="ECO:0000256" key="9">
    <source>
        <dbReference type="SAM" id="MobiDB-lite"/>
    </source>
</evidence>
<protein>
    <recommendedName>
        <fullName evidence="2">Negative regulator of flagellin synthesis</fullName>
    </recommendedName>
    <alternativeName>
        <fullName evidence="8">Anti-sigma-28 factor</fullName>
    </alternativeName>
</protein>
<dbReference type="InterPro" id="IPR035890">
    <property type="entry name" value="Anti-sigma-28_factor_FlgM_sf"/>
</dbReference>
<name>A0A1Q9GVC3_9GAMM</name>
<evidence type="ECO:0000256" key="4">
    <source>
        <dbReference type="ARBA" id="ARBA00022795"/>
    </source>
</evidence>
<dbReference type="RefSeq" id="WP_075762786.1">
    <property type="nucleotide sequence ID" value="NZ_MJIL01000051.1"/>
</dbReference>
<evidence type="ECO:0000256" key="8">
    <source>
        <dbReference type="ARBA" id="ARBA00030117"/>
    </source>
</evidence>
<dbReference type="InterPro" id="IPR007412">
    <property type="entry name" value="FlgM"/>
</dbReference>
<dbReference type="NCBIfam" id="TIGR03824">
    <property type="entry name" value="FlgM_jcvi"/>
    <property type="match status" value="1"/>
</dbReference>
<evidence type="ECO:0000313" key="11">
    <source>
        <dbReference type="EMBL" id="OLQ79117.1"/>
    </source>
</evidence>
<keyword evidence="11" id="KW-0969">Cilium</keyword>
<accession>A0A1Q9GVC3</accession>
<keyword evidence="12" id="KW-1185">Reference proteome</keyword>
<evidence type="ECO:0000259" key="10">
    <source>
        <dbReference type="Pfam" id="PF04316"/>
    </source>
</evidence>
<dbReference type="SUPFAM" id="SSF101498">
    <property type="entry name" value="Anti-sigma factor FlgM"/>
    <property type="match status" value="1"/>
</dbReference>
<organism evidence="11 12">
    <name type="scientific">Photobacterium proteolyticum</name>
    <dbReference type="NCBI Taxonomy" id="1903952"/>
    <lineage>
        <taxon>Bacteria</taxon>
        <taxon>Pseudomonadati</taxon>
        <taxon>Pseudomonadota</taxon>
        <taxon>Gammaproteobacteria</taxon>
        <taxon>Vibrionales</taxon>
        <taxon>Vibrionaceae</taxon>
        <taxon>Photobacterium</taxon>
    </lineage>
</organism>
<reference evidence="11 12" key="1">
    <citation type="submission" date="2016-09" db="EMBL/GenBank/DDBJ databases">
        <title>Photobacterium proteolyticum sp. nov. a protease producing bacterium isolated from ocean sediments of Laizhou Bay.</title>
        <authorList>
            <person name="Li Y."/>
        </authorList>
    </citation>
    <scope>NUCLEOTIDE SEQUENCE [LARGE SCALE GENOMIC DNA]</scope>
    <source>
        <strain evidence="11 12">13-12</strain>
    </source>
</reference>
<dbReference type="InterPro" id="IPR031316">
    <property type="entry name" value="FlgM_C"/>
</dbReference>
<keyword evidence="6" id="KW-0804">Transcription</keyword>
<comment type="function">
    <text evidence="7">Responsible for the coupling of flagellin expression to flagellar assembly by preventing expression of the flagellin genes when a component of the middle class of proteins is defective. It negatively regulates flagellar genes by inhibiting the activity of FliA by directly binding to FliA.</text>
</comment>
<evidence type="ECO:0000256" key="3">
    <source>
        <dbReference type="ARBA" id="ARBA00022491"/>
    </source>
</evidence>
<comment type="similarity">
    <text evidence="1">Belongs to the FlgM family.</text>
</comment>
<keyword evidence="5" id="KW-0805">Transcription regulation</keyword>
<dbReference type="OrthoDB" id="6401214at2"/>
<keyword evidence="11" id="KW-0966">Cell projection</keyword>
<keyword evidence="3" id="KW-0678">Repressor</keyword>
<proteinExistence type="inferred from homology"/>
<gene>
    <name evidence="11" type="ORF">BIT28_01915</name>
</gene>
<dbReference type="GO" id="GO:0045892">
    <property type="term" value="P:negative regulation of DNA-templated transcription"/>
    <property type="evidence" value="ECO:0007669"/>
    <property type="project" value="InterPro"/>
</dbReference>
<comment type="caution">
    <text evidence="11">The sequence shown here is derived from an EMBL/GenBank/DDBJ whole genome shotgun (WGS) entry which is preliminary data.</text>
</comment>
<feature type="domain" description="Anti-sigma-28 factor FlgM C-terminal" evidence="10">
    <location>
        <begin position="36"/>
        <end position="86"/>
    </location>
</feature>
<dbReference type="STRING" id="1903952.BIT28_01915"/>
<dbReference type="Pfam" id="PF04316">
    <property type="entry name" value="FlgM"/>
    <property type="match status" value="1"/>
</dbReference>
<evidence type="ECO:0000256" key="6">
    <source>
        <dbReference type="ARBA" id="ARBA00023163"/>
    </source>
</evidence>
<dbReference type="EMBL" id="MJIL01000051">
    <property type="protein sequence ID" value="OLQ79117.1"/>
    <property type="molecule type" value="Genomic_DNA"/>
</dbReference>